<dbReference type="GO" id="GO:0016853">
    <property type="term" value="F:isomerase activity"/>
    <property type="evidence" value="ECO:0007669"/>
    <property type="project" value="InterPro"/>
</dbReference>
<dbReference type="CDD" id="cd05005">
    <property type="entry name" value="SIS_PHI"/>
    <property type="match status" value="1"/>
</dbReference>
<name>X1B1Q2_9ZZZZ</name>
<dbReference type="PROSITE" id="PS51464">
    <property type="entry name" value="SIS"/>
    <property type="match status" value="1"/>
</dbReference>
<dbReference type="SUPFAM" id="SSF53697">
    <property type="entry name" value="SIS domain"/>
    <property type="match status" value="1"/>
</dbReference>
<dbReference type="AlphaFoldDB" id="X1B1Q2"/>
<dbReference type="Pfam" id="PF01380">
    <property type="entry name" value="SIS"/>
    <property type="match status" value="1"/>
</dbReference>
<sequence length="187" mass="20871">MPKNMIFNKSLNYIQSKVNEILDKVSQKDIIKIKNLFFNSNHIFVYGAGRSGLVAKAFAIRLVHLGFQTFVIGETITQPVQKDDLVVIVSGSGETIPAVMTAEISHNLGANVISITAKKKSEIAKFADVTLFISVDYRDIERKQYAPLGTLFEASVWILLDAIIADLLDGKNETEDMMRKRHATLEQ</sequence>
<evidence type="ECO:0000256" key="1">
    <source>
        <dbReference type="ARBA" id="ARBA00009235"/>
    </source>
</evidence>
<dbReference type="EMBL" id="BART01002669">
    <property type="protein sequence ID" value="GAG65916.1"/>
    <property type="molecule type" value="Genomic_DNA"/>
</dbReference>
<dbReference type="InterPro" id="IPR046348">
    <property type="entry name" value="SIS_dom_sf"/>
</dbReference>
<gene>
    <name evidence="3" type="ORF">S01H4_07963</name>
</gene>
<evidence type="ECO:0000259" key="2">
    <source>
        <dbReference type="PROSITE" id="PS51464"/>
    </source>
</evidence>
<organism evidence="3">
    <name type="scientific">marine sediment metagenome</name>
    <dbReference type="NCBI Taxonomy" id="412755"/>
    <lineage>
        <taxon>unclassified sequences</taxon>
        <taxon>metagenomes</taxon>
        <taxon>ecological metagenomes</taxon>
    </lineage>
</organism>
<dbReference type="PANTHER" id="PTHR43443">
    <property type="entry name" value="3-HEXULOSE-6-PHOSPHATE ISOMERASE"/>
    <property type="match status" value="1"/>
</dbReference>
<proteinExistence type="inferred from homology"/>
<dbReference type="GO" id="GO:1901135">
    <property type="term" value="P:carbohydrate derivative metabolic process"/>
    <property type="evidence" value="ECO:0007669"/>
    <property type="project" value="InterPro"/>
</dbReference>
<dbReference type="Gene3D" id="3.40.50.10490">
    <property type="entry name" value="Glucose-6-phosphate isomerase like protein, domain 1"/>
    <property type="match status" value="1"/>
</dbReference>
<protein>
    <recommendedName>
        <fullName evidence="2">SIS domain-containing protein</fullName>
    </recommendedName>
</protein>
<dbReference type="InterPro" id="IPR017552">
    <property type="entry name" value="PHI/rmpB"/>
</dbReference>
<reference evidence="3" key="1">
    <citation type="journal article" date="2014" name="Front. Microbiol.">
        <title>High frequency of phylogenetically diverse reductive dehalogenase-homologous genes in deep subseafloor sedimentary metagenomes.</title>
        <authorList>
            <person name="Kawai M."/>
            <person name="Futagami T."/>
            <person name="Toyoda A."/>
            <person name="Takaki Y."/>
            <person name="Nishi S."/>
            <person name="Hori S."/>
            <person name="Arai W."/>
            <person name="Tsubouchi T."/>
            <person name="Morono Y."/>
            <person name="Uchiyama I."/>
            <person name="Ito T."/>
            <person name="Fujiyama A."/>
            <person name="Inagaki F."/>
            <person name="Takami H."/>
        </authorList>
    </citation>
    <scope>NUCLEOTIDE SEQUENCE</scope>
    <source>
        <strain evidence="3">Expedition CK06-06</strain>
    </source>
</reference>
<feature type="domain" description="SIS" evidence="2">
    <location>
        <begin position="33"/>
        <end position="173"/>
    </location>
</feature>
<dbReference type="InterPro" id="IPR001347">
    <property type="entry name" value="SIS_dom"/>
</dbReference>
<evidence type="ECO:0000313" key="3">
    <source>
        <dbReference type="EMBL" id="GAG65916.1"/>
    </source>
</evidence>
<dbReference type="GO" id="GO:0097367">
    <property type="term" value="F:carbohydrate derivative binding"/>
    <property type="evidence" value="ECO:0007669"/>
    <property type="project" value="InterPro"/>
</dbReference>
<dbReference type="PANTHER" id="PTHR43443:SF1">
    <property type="entry name" value="3-HEXULOSE-6-PHOSPHATE ISOMERASE"/>
    <property type="match status" value="1"/>
</dbReference>
<dbReference type="NCBIfam" id="TIGR03127">
    <property type="entry name" value="RuMP_HxlB"/>
    <property type="match status" value="1"/>
</dbReference>
<comment type="caution">
    <text evidence="3">The sequence shown here is derived from an EMBL/GenBank/DDBJ whole genome shotgun (WGS) entry which is preliminary data.</text>
</comment>
<comment type="similarity">
    <text evidence="1">Belongs to the SIS family. PHI subfamily.</text>
</comment>
<accession>X1B1Q2</accession>